<dbReference type="GO" id="GO:0001755">
    <property type="term" value="P:neural crest cell migration"/>
    <property type="evidence" value="ECO:0007669"/>
    <property type="project" value="TreeGrafter"/>
</dbReference>
<comment type="similarity">
    <text evidence="2">Belongs to the semaphorin family.</text>
</comment>
<comment type="caution">
    <text evidence="14">Lacks conserved residue(s) required for the propagation of feature annotation.</text>
</comment>
<dbReference type="GO" id="GO:0005615">
    <property type="term" value="C:extracellular space"/>
    <property type="evidence" value="ECO:0007669"/>
    <property type="project" value="TreeGrafter"/>
</dbReference>
<dbReference type="GO" id="GO:0030215">
    <property type="term" value="F:semaphorin receptor binding"/>
    <property type="evidence" value="ECO:0007669"/>
    <property type="project" value="InterPro"/>
</dbReference>
<protein>
    <recommendedName>
        <fullName evidence="3">Semaphorin-3C</fullName>
    </recommendedName>
</protein>
<dbReference type="InterPro" id="IPR013783">
    <property type="entry name" value="Ig-like_fold"/>
</dbReference>
<evidence type="ECO:0000256" key="8">
    <source>
        <dbReference type="ARBA" id="ARBA00022902"/>
    </source>
</evidence>
<evidence type="ECO:0000256" key="9">
    <source>
        <dbReference type="ARBA" id="ARBA00023157"/>
    </source>
</evidence>
<evidence type="ECO:0000256" key="1">
    <source>
        <dbReference type="ARBA" id="ARBA00004613"/>
    </source>
</evidence>
<dbReference type="InterPro" id="IPR036352">
    <property type="entry name" value="Semap_dom_sf"/>
</dbReference>
<evidence type="ECO:0000313" key="18">
    <source>
        <dbReference type="Proteomes" id="UP000694906"/>
    </source>
</evidence>
<dbReference type="InterPro" id="IPR016201">
    <property type="entry name" value="PSI"/>
</dbReference>
<evidence type="ECO:0000256" key="10">
    <source>
        <dbReference type="ARBA" id="ARBA00023180"/>
    </source>
</evidence>
<evidence type="ECO:0000256" key="15">
    <source>
        <dbReference type="SAM" id="MobiDB-lite"/>
    </source>
</evidence>
<keyword evidence="7" id="KW-0221">Differentiation</keyword>
<dbReference type="Gene3D" id="2.130.10.10">
    <property type="entry name" value="YVTN repeat-like/Quinoprotein amine dehydrogenase"/>
    <property type="match status" value="1"/>
</dbReference>
<dbReference type="Pfam" id="PF01403">
    <property type="entry name" value="Sema"/>
    <property type="match status" value="1"/>
</dbReference>
<gene>
    <name evidence="19" type="primary">Sema3c</name>
</gene>
<evidence type="ECO:0000256" key="4">
    <source>
        <dbReference type="ARBA" id="ARBA00022473"/>
    </source>
</evidence>
<dbReference type="InterPro" id="IPR015943">
    <property type="entry name" value="WD40/YVTN_repeat-like_dom_sf"/>
</dbReference>
<dbReference type="GO" id="GO:0071526">
    <property type="term" value="P:semaphorin-plexin signaling pathway"/>
    <property type="evidence" value="ECO:0007669"/>
    <property type="project" value="TreeGrafter"/>
</dbReference>
<dbReference type="GO" id="GO:0045499">
    <property type="term" value="F:chemorepellent activity"/>
    <property type="evidence" value="ECO:0007669"/>
    <property type="project" value="TreeGrafter"/>
</dbReference>
<dbReference type="CDD" id="cd11251">
    <property type="entry name" value="Sema_3C"/>
    <property type="match status" value="1"/>
</dbReference>
<keyword evidence="11" id="KW-0393">Immunoglobulin domain</keyword>
<dbReference type="Proteomes" id="UP000694906">
    <property type="component" value="Unplaced"/>
</dbReference>
<comment type="function">
    <text evidence="12">Binds to plexin family members and plays an important role in the regulation of developmental processes. Required for normal cardiovascular development during embryogenesis. Functions as attractant for growing axons, and thereby plays an important role in axon growth and axon guidance.</text>
</comment>
<dbReference type="AlphaFoldDB" id="A0AAX6SIV7"/>
<comment type="subcellular location">
    <subcellularLocation>
        <location evidence="1">Secreted</location>
    </subcellularLocation>
</comment>
<reference evidence="19" key="1">
    <citation type="submission" date="2025-08" db="UniProtKB">
        <authorList>
            <consortium name="RefSeq"/>
        </authorList>
    </citation>
    <scope>IDENTIFICATION</scope>
</reference>
<keyword evidence="5" id="KW-0964">Secreted</keyword>
<dbReference type="CDD" id="cd05871">
    <property type="entry name" value="Ig_Sema3"/>
    <property type="match status" value="1"/>
</dbReference>
<dbReference type="GO" id="GO:0030335">
    <property type="term" value="P:positive regulation of cell migration"/>
    <property type="evidence" value="ECO:0007669"/>
    <property type="project" value="TreeGrafter"/>
</dbReference>
<keyword evidence="6" id="KW-0732">Signal</keyword>
<evidence type="ECO:0000313" key="19">
    <source>
        <dbReference type="RefSeq" id="XP_021109647.1"/>
    </source>
</evidence>
<dbReference type="InterPro" id="IPR001627">
    <property type="entry name" value="Semap_dom"/>
</dbReference>
<evidence type="ECO:0000256" key="11">
    <source>
        <dbReference type="ARBA" id="ARBA00023319"/>
    </source>
</evidence>
<dbReference type="GO" id="GO:0007411">
    <property type="term" value="P:axon guidance"/>
    <property type="evidence" value="ECO:0007669"/>
    <property type="project" value="TreeGrafter"/>
</dbReference>
<dbReference type="PANTHER" id="PTHR11036">
    <property type="entry name" value="SEMAPHORIN"/>
    <property type="match status" value="1"/>
</dbReference>
<proteinExistence type="inferred from homology"/>
<organism evidence="18 19">
    <name type="scientific">Heterocephalus glaber</name>
    <name type="common">Naked mole rat</name>
    <dbReference type="NCBI Taxonomy" id="10181"/>
    <lineage>
        <taxon>Eukaryota</taxon>
        <taxon>Metazoa</taxon>
        <taxon>Chordata</taxon>
        <taxon>Craniata</taxon>
        <taxon>Vertebrata</taxon>
        <taxon>Euteleostomi</taxon>
        <taxon>Mammalia</taxon>
        <taxon>Eutheria</taxon>
        <taxon>Euarchontoglires</taxon>
        <taxon>Glires</taxon>
        <taxon>Rodentia</taxon>
        <taxon>Hystricomorpha</taxon>
        <taxon>Bathyergidae</taxon>
        <taxon>Heterocephalus</taxon>
    </lineage>
</organism>
<evidence type="ECO:0000259" key="17">
    <source>
        <dbReference type="PROSITE" id="PS51004"/>
    </source>
</evidence>
<dbReference type="PROSITE" id="PS51004">
    <property type="entry name" value="SEMA"/>
    <property type="match status" value="1"/>
</dbReference>
<evidence type="ECO:0000259" key="16">
    <source>
        <dbReference type="PROSITE" id="PS50835"/>
    </source>
</evidence>
<keyword evidence="8" id="KW-0524">Neurogenesis</keyword>
<dbReference type="InterPro" id="IPR007110">
    <property type="entry name" value="Ig-like_dom"/>
</dbReference>
<dbReference type="RefSeq" id="XP_021109647.1">
    <property type="nucleotide sequence ID" value="XM_021253988.1"/>
</dbReference>
<dbReference type="SMART" id="SM00630">
    <property type="entry name" value="Sema"/>
    <property type="match status" value="1"/>
</dbReference>
<dbReference type="InterPro" id="IPR027231">
    <property type="entry name" value="Semaphorin"/>
</dbReference>
<evidence type="ECO:0000256" key="3">
    <source>
        <dbReference type="ARBA" id="ARBA00020372"/>
    </source>
</evidence>
<evidence type="ECO:0000256" key="7">
    <source>
        <dbReference type="ARBA" id="ARBA00022782"/>
    </source>
</evidence>
<evidence type="ECO:0000256" key="5">
    <source>
        <dbReference type="ARBA" id="ARBA00022525"/>
    </source>
</evidence>
<dbReference type="InterPro" id="IPR036179">
    <property type="entry name" value="Ig-like_dom_sf"/>
</dbReference>
<keyword evidence="10" id="KW-0325">Glycoprotein</keyword>
<dbReference type="GO" id="GO:0005886">
    <property type="term" value="C:plasma membrane"/>
    <property type="evidence" value="ECO:0007669"/>
    <property type="project" value="TreeGrafter"/>
</dbReference>
<accession>A0AAX6SIV7</accession>
<feature type="domain" description="Sema" evidence="17">
    <location>
        <begin position="129"/>
        <end position="612"/>
    </location>
</feature>
<feature type="compositionally biased region" description="Basic and acidic residues" evidence="15">
    <location>
        <begin position="822"/>
        <end position="832"/>
    </location>
</feature>
<keyword evidence="9" id="KW-1015">Disulfide bond</keyword>
<dbReference type="Gene3D" id="3.30.1680.10">
    <property type="entry name" value="ligand-binding face of the semaphorins, domain 2"/>
    <property type="match status" value="1"/>
</dbReference>
<dbReference type="SUPFAM" id="SSF48726">
    <property type="entry name" value="Immunoglobulin"/>
    <property type="match status" value="1"/>
</dbReference>
<dbReference type="SUPFAM" id="SSF103575">
    <property type="entry name" value="Plexin repeat"/>
    <property type="match status" value="1"/>
</dbReference>
<dbReference type="CTD" id="10512"/>
<dbReference type="GeneID" id="101705229"/>
<dbReference type="SUPFAM" id="SSF101912">
    <property type="entry name" value="Sema domain"/>
    <property type="match status" value="1"/>
</dbReference>
<keyword evidence="18" id="KW-1185">Reference proteome</keyword>
<dbReference type="FunFam" id="2.60.40.10:FF:000030">
    <property type="entry name" value="Semaphorin 3F like"/>
    <property type="match status" value="1"/>
</dbReference>
<dbReference type="FunFam" id="2.130.10.10:FF:000123">
    <property type="entry name" value="Semaphorin 3C"/>
    <property type="match status" value="1"/>
</dbReference>
<evidence type="ECO:0000256" key="2">
    <source>
        <dbReference type="ARBA" id="ARBA00009492"/>
    </source>
</evidence>
<sequence>MAESLSGRDSASFRPGCLSVRQSVCLGSLPPPRALVGDSSQPCSRWEVEMLNIRHWTKRKVVLRSPIDCCPEIHIPVESRENRRYKLPGGFSWILTFQSEEMASRAICVLVGVFICSVCVKGSSQPQARVYLTFDELRATKTSEYFSLSHHPLDYRILLMDEDQDRIYVGSKDHILSLNINNISQEPLSVFWPASTIKVEECKMAGKDPTHGCGNFVRVIQVFNRTHLYVCGSGAFSPVCTYVNRGRRSEDQVFMIDSKCESGKGRCSFNPSVNTVSVMINEELFSGMYIDFMGTDAAIFRSLTKRNAVRTDQHNSKWLSEPVFVDAHVTPDGTDPNDAKVYFFFREKLTDSNRSMKQIHSMIARICPNDTGGLRSLVNKWTTFLKARLVCSVPDEDGPETHFDELEDVFLLETDNPRTTLVYGIFTTSSSVFKGSAVCVYHLSDIQTVFNGPFAHKEGPNHQLISYQGRIPYPRPGTCPGGAFTPNMRTTKEFPDDVVTFIRNHPLMYNSIYPVHRRPLIVRTGTDYKYTRIAVDRVNAADGQYHVLFLGTDRGTVQKVVVLPTNSSASGELILEELEVFKTHVPITTMKISSKKQQLYVSSNEGLSQVSLHRCHIYGTACADCCLARDPYCAWDGYSCSRFYPTGKRRSRRQDVRHGNPLTQCRGFNLKGYRNAAEAVQYGVKNNTTFLECVPKSPQASIKWLLQKDKDRRKEVKLGERIIATPQGLLIRSVQDADQGLYHCIGTENSFKQTIAKINFKVLDSEMVAVVTDKWSPWTWASSVRALPFHPKDILGAFSHSEMQMINQYCKDTRQQQQLGDKAQKPRGDYGKLKALVNGRKSRNRRNQFPES</sequence>
<dbReference type="SMART" id="SM00423">
    <property type="entry name" value="PSI"/>
    <property type="match status" value="1"/>
</dbReference>
<evidence type="ECO:0000256" key="12">
    <source>
        <dbReference type="ARBA" id="ARBA00057669"/>
    </source>
</evidence>
<dbReference type="Gene3D" id="2.60.40.10">
    <property type="entry name" value="Immunoglobulins"/>
    <property type="match status" value="1"/>
</dbReference>
<dbReference type="FunFam" id="3.30.1680.10:FF:000001">
    <property type="entry name" value="Semaphorin 3F like"/>
    <property type="match status" value="1"/>
</dbReference>
<evidence type="ECO:0000256" key="13">
    <source>
        <dbReference type="ARBA" id="ARBA00062103"/>
    </source>
</evidence>
<feature type="domain" description="Ig-like" evidence="16">
    <location>
        <begin position="691"/>
        <end position="756"/>
    </location>
</feature>
<feature type="region of interest" description="Disordered" evidence="15">
    <location>
        <begin position="815"/>
        <end position="852"/>
    </location>
</feature>
<evidence type="ECO:0000256" key="14">
    <source>
        <dbReference type="PROSITE-ProRule" id="PRU00352"/>
    </source>
</evidence>
<dbReference type="PROSITE" id="PS50835">
    <property type="entry name" value="IG_LIKE"/>
    <property type="match status" value="1"/>
</dbReference>
<comment type="subunit">
    <text evidence="13">Interacts with PLXND1.</text>
</comment>
<evidence type="ECO:0000256" key="6">
    <source>
        <dbReference type="ARBA" id="ARBA00022729"/>
    </source>
</evidence>
<keyword evidence="4" id="KW-0217">Developmental protein</keyword>
<name>A0AAX6SIV7_HETGA</name>
<dbReference type="PANTHER" id="PTHR11036:SF25">
    <property type="entry name" value="SEMAPHORIN-3C"/>
    <property type="match status" value="1"/>
</dbReference>